<name>A0ABP4QV31_9ACTN</name>
<keyword evidence="2" id="KW-1185">Reference proteome</keyword>
<dbReference type="Proteomes" id="UP001500064">
    <property type="component" value="Unassembled WGS sequence"/>
</dbReference>
<dbReference type="EMBL" id="BAAAMU010000011">
    <property type="protein sequence ID" value="GAA1623682.1"/>
    <property type="molecule type" value="Genomic_DNA"/>
</dbReference>
<protein>
    <submittedName>
        <fullName evidence="1">Uncharacterized protein</fullName>
    </submittedName>
</protein>
<proteinExistence type="predicted"/>
<dbReference type="RefSeq" id="WP_346103446.1">
    <property type="nucleotide sequence ID" value="NZ_BAAAMU010000011.1"/>
</dbReference>
<comment type="caution">
    <text evidence="1">The sequence shown here is derived from an EMBL/GenBank/DDBJ whole genome shotgun (WGS) entry which is preliminary data.</text>
</comment>
<sequence>MAGNSRTPAAREPVISKYRVAIMRPYGPAGDALELTPVGNPYDDQARAELAASKVEHTRVIALYLGGKSSADPPGRPAPNQWIMICTAEAWEMPLPTWGCAARTVDRIARIRSVAPHTGS</sequence>
<evidence type="ECO:0000313" key="1">
    <source>
        <dbReference type="EMBL" id="GAA1623682.1"/>
    </source>
</evidence>
<reference evidence="2" key="1">
    <citation type="journal article" date="2019" name="Int. J. Syst. Evol. Microbiol.">
        <title>The Global Catalogue of Microorganisms (GCM) 10K type strain sequencing project: providing services to taxonomists for standard genome sequencing and annotation.</title>
        <authorList>
            <consortium name="The Broad Institute Genomics Platform"/>
            <consortium name="The Broad Institute Genome Sequencing Center for Infectious Disease"/>
            <person name="Wu L."/>
            <person name="Ma J."/>
        </authorList>
    </citation>
    <scope>NUCLEOTIDE SEQUENCE [LARGE SCALE GENOMIC DNA]</scope>
    <source>
        <strain evidence="2">JCM 13929</strain>
    </source>
</reference>
<organism evidence="1 2">
    <name type="scientific">Nonomuraea maheshkhaliensis</name>
    <dbReference type="NCBI Taxonomy" id="419590"/>
    <lineage>
        <taxon>Bacteria</taxon>
        <taxon>Bacillati</taxon>
        <taxon>Actinomycetota</taxon>
        <taxon>Actinomycetes</taxon>
        <taxon>Streptosporangiales</taxon>
        <taxon>Streptosporangiaceae</taxon>
        <taxon>Nonomuraea</taxon>
    </lineage>
</organism>
<gene>
    <name evidence="1" type="ORF">GCM10009733_020400</name>
</gene>
<evidence type="ECO:0000313" key="2">
    <source>
        <dbReference type="Proteomes" id="UP001500064"/>
    </source>
</evidence>
<accession>A0ABP4QV31</accession>